<dbReference type="Proteomes" id="UP000187506">
    <property type="component" value="Chromosome"/>
</dbReference>
<sequence>MNIDNIKNDGFFIKQYYENAENIGILTLTISLKSYFSTYNSIKNNFSFLKNDNSEENQQHIYNASYIKNASESIFHIQHYLELYVKEILKKESNIRKIDRLGFSVAYDKLCKLIKEKGLVKYKFISDAKTWITYINTYRNKIAHSGVYVIKYSALDYLFGKYILPFLKKVFKEESKESRFSYLQFKSKNENKNILNELINHFKNEQYNISKTALLKEFGRASFENPNFHKLFDDKYKETEKANEFARININSKIIDCPICEYKSLIQEFDYIEEFDENGATGNDFPSVYKVKCNTCSLEVYHNLDNTESMNLDLNNLFILKE</sequence>
<name>A0AAC9PWG1_9FLAO</name>
<dbReference type="RefSeq" id="WP_076732351.1">
    <property type="nucleotide sequence ID" value="NZ_CP019352.1"/>
</dbReference>
<proteinExistence type="predicted"/>
<evidence type="ECO:0000313" key="1">
    <source>
        <dbReference type="EMBL" id="APX99722.1"/>
    </source>
</evidence>
<dbReference type="KEGG" id="lvn:BWR22_05160"/>
<dbReference type="AlphaFoldDB" id="A0AAC9PWG1"/>
<keyword evidence="2" id="KW-1185">Reference proteome</keyword>
<dbReference type="EMBL" id="CP019352">
    <property type="protein sequence ID" value="APX99722.1"/>
    <property type="molecule type" value="Genomic_DNA"/>
</dbReference>
<protein>
    <submittedName>
        <fullName evidence="1">Uncharacterized protein</fullName>
    </submittedName>
</protein>
<reference evidence="1 2" key="1">
    <citation type="submission" date="2017-01" db="EMBL/GenBank/DDBJ databases">
        <title>Complete genome of Lacinutrix venerupis DOK2-8 isolated from seawater in Dokdo.</title>
        <authorList>
            <person name="Chi W.-J."/>
            <person name="Kim J.H."/>
        </authorList>
    </citation>
    <scope>NUCLEOTIDE SEQUENCE [LARGE SCALE GENOMIC DNA]</scope>
    <source>
        <strain evidence="1 2">DOK2-8</strain>
    </source>
</reference>
<organism evidence="1 2">
    <name type="scientific">Lacinutrix venerupis</name>
    <dbReference type="NCBI Taxonomy" id="1486034"/>
    <lineage>
        <taxon>Bacteria</taxon>
        <taxon>Pseudomonadati</taxon>
        <taxon>Bacteroidota</taxon>
        <taxon>Flavobacteriia</taxon>
        <taxon>Flavobacteriales</taxon>
        <taxon>Flavobacteriaceae</taxon>
        <taxon>Lacinutrix</taxon>
    </lineage>
</organism>
<gene>
    <name evidence="1" type="ORF">BWR22_05160</name>
</gene>
<accession>A0AAC9PWG1</accession>
<evidence type="ECO:0000313" key="2">
    <source>
        <dbReference type="Proteomes" id="UP000187506"/>
    </source>
</evidence>